<evidence type="ECO:0000256" key="1">
    <source>
        <dbReference type="SAM" id="MobiDB-lite"/>
    </source>
</evidence>
<proteinExistence type="predicted"/>
<feature type="chain" id="PRO_5026016227" description="Apple domain-containing protein" evidence="2">
    <location>
        <begin position="16"/>
        <end position="368"/>
    </location>
</feature>
<dbReference type="AlphaFoldDB" id="A0A6H0Y567"/>
<evidence type="ECO:0000313" key="3">
    <source>
        <dbReference type="EMBL" id="QIX02106.1"/>
    </source>
</evidence>
<name>A0A6H0Y567_9PEZI</name>
<evidence type="ECO:0008006" key="5">
    <source>
        <dbReference type="Google" id="ProtNLM"/>
    </source>
</evidence>
<keyword evidence="2" id="KW-0732">Signal</keyword>
<evidence type="ECO:0000256" key="2">
    <source>
        <dbReference type="SAM" id="SignalP"/>
    </source>
</evidence>
<feature type="signal peptide" evidence="2">
    <location>
        <begin position="1"/>
        <end position="15"/>
    </location>
</feature>
<evidence type="ECO:0000313" key="4">
    <source>
        <dbReference type="Proteomes" id="UP000503462"/>
    </source>
</evidence>
<gene>
    <name evidence="3" type="ORF">AMS68_007623</name>
</gene>
<organism evidence="3 4">
    <name type="scientific">Peltaster fructicola</name>
    <dbReference type="NCBI Taxonomy" id="286661"/>
    <lineage>
        <taxon>Eukaryota</taxon>
        <taxon>Fungi</taxon>
        <taxon>Dikarya</taxon>
        <taxon>Ascomycota</taxon>
        <taxon>Pezizomycotina</taxon>
        <taxon>Dothideomycetes</taxon>
        <taxon>Dothideomycetes incertae sedis</taxon>
        <taxon>Peltaster</taxon>
    </lineage>
</organism>
<keyword evidence="4" id="KW-1185">Reference proteome</keyword>
<reference evidence="3 4" key="1">
    <citation type="journal article" date="2016" name="Sci. Rep.">
        <title>Peltaster fructicola genome reveals evolution from an invasive phytopathogen to an ectophytic parasite.</title>
        <authorList>
            <person name="Xu C."/>
            <person name="Chen H."/>
            <person name="Gleason M.L."/>
            <person name="Xu J.R."/>
            <person name="Liu H."/>
            <person name="Zhang R."/>
            <person name="Sun G."/>
        </authorList>
    </citation>
    <scope>NUCLEOTIDE SEQUENCE [LARGE SCALE GENOMIC DNA]</scope>
    <source>
        <strain evidence="3 4">LNHT1506</strain>
    </source>
</reference>
<sequence>MLLYLILAGCALAKAETYGRPGHHHSSDLSSVTSRISTPANSNTGYSSTITASSASSTTPLKQSVIVVTITASPVYISGCPPITPVTTISYDSGTFVYNVPTATVTRTITTYYFGEVVIPTAATETQFGGSYHTEYTSTDTVTTISVVPAATTITIPTPAGFTPVLCDAAYYRTEKRSTTDYTEITQGYISSETVWTTNPSTKYTTTWINTTSTSTVYFYTGDYTFYTQLQVTVTSTRNEPTSTVFEACASNNISPNSPFQRSPDYTLYVNQVAPVYDSAGNAESYVFDTISVDAVDCCALCQKDPACVGSSYNVVLTDRHICSLSLKTDYANKTCGVGYPGAAAIYQRTDALIALSNSPCGQWQFPY</sequence>
<dbReference type="EMBL" id="CP051143">
    <property type="protein sequence ID" value="QIX02106.1"/>
    <property type="molecule type" value="Genomic_DNA"/>
</dbReference>
<feature type="region of interest" description="Disordered" evidence="1">
    <location>
        <begin position="19"/>
        <end position="44"/>
    </location>
</feature>
<protein>
    <recommendedName>
        <fullName evidence="5">Apple domain-containing protein</fullName>
    </recommendedName>
</protein>
<accession>A0A6H0Y567</accession>
<dbReference type="Proteomes" id="UP000503462">
    <property type="component" value="Chromosome 5"/>
</dbReference>
<feature type="compositionally biased region" description="Polar residues" evidence="1">
    <location>
        <begin position="28"/>
        <end position="44"/>
    </location>
</feature>